<dbReference type="AlphaFoldDB" id="A0A9D5C8H9"/>
<feature type="region of interest" description="Disordered" evidence="1">
    <location>
        <begin position="180"/>
        <end position="209"/>
    </location>
</feature>
<sequence>MGTITPLYSLVSSYNASSLLRYGRTVSNIGSASQESPRSLLSLFKQPAEAPTQAERCYQYLPKNADKASGSAFKESPPQLSITCNLQHATGWFSRLMMKLLGLRVKIRFQSTCPPKGAADLLKPASELFDRIKKLLAEFEGLKSSCNSCDPAETVTYSEPNVLEYENEDQEEPINCDIEDEEEEGEEEEQDGYDSPPMPSEDDHFFLDANSYQVGDDFLQDLLRGFPLSNGFKDQQPKNTNSSGGSSDEEYHIYEQDSDDNDNYYDYDNNSLN</sequence>
<feature type="compositionally biased region" description="Polar residues" evidence="1">
    <location>
        <begin position="237"/>
        <end position="246"/>
    </location>
</feature>
<evidence type="ECO:0000313" key="3">
    <source>
        <dbReference type="Proteomes" id="UP001085076"/>
    </source>
</evidence>
<comment type="caution">
    <text evidence="2">The sequence shown here is derived from an EMBL/GenBank/DDBJ whole genome shotgun (WGS) entry which is preliminary data.</text>
</comment>
<evidence type="ECO:0000313" key="2">
    <source>
        <dbReference type="EMBL" id="KAJ0968651.1"/>
    </source>
</evidence>
<dbReference type="EMBL" id="JAGGNH010000007">
    <property type="protein sequence ID" value="KAJ0968651.1"/>
    <property type="molecule type" value="Genomic_DNA"/>
</dbReference>
<protein>
    <submittedName>
        <fullName evidence="2">Uncharacterized protein</fullName>
    </submittedName>
</protein>
<feature type="region of interest" description="Disordered" evidence="1">
    <location>
        <begin position="229"/>
        <end position="273"/>
    </location>
</feature>
<organism evidence="2 3">
    <name type="scientific">Dioscorea zingiberensis</name>
    <dbReference type="NCBI Taxonomy" id="325984"/>
    <lineage>
        <taxon>Eukaryota</taxon>
        <taxon>Viridiplantae</taxon>
        <taxon>Streptophyta</taxon>
        <taxon>Embryophyta</taxon>
        <taxon>Tracheophyta</taxon>
        <taxon>Spermatophyta</taxon>
        <taxon>Magnoliopsida</taxon>
        <taxon>Liliopsida</taxon>
        <taxon>Dioscoreales</taxon>
        <taxon>Dioscoreaceae</taxon>
        <taxon>Dioscorea</taxon>
    </lineage>
</organism>
<evidence type="ECO:0000256" key="1">
    <source>
        <dbReference type="SAM" id="MobiDB-lite"/>
    </source>
</evidence>
<gene>
    <name evidence="2" type="ORF">J5N97_025568</name>
</gene>
<reference evidence="2" key="1">
    <citation type="submission" date="2021-03" db="EMBL/GenBank/DDBJ databases">
        <authorList>
            <person name="Li Z."/>
            <person name="Yang C."/>
        </authorList>
    </citation>
    <scope>NUCLEOTIDE SEQUENCE</scope>
    <source>
        <strain evidence="2">Dzin_1.0</strain>
        <tissue evidence="2">Leaf</tissue>
    </source>
</reference>
<dbReference type="Proteomes" id="UP001085076">
    <property type="component" value="Miscellaneous, Linkage group lg07"/>
</dbReference>
<feature type="compositionally biased region" description="Acidic residues" evidence="1">
    <location>
        <begin position="180"/>
        <end position="192"/>
    </location>
</feature>
<accession>A0A9D5C8H9</accession>
<name>A0A9D5C8H9_9LILI</name>
<keyword evidence="3" id="KW-1185">Reference proteome</keyword>
<feature type="compositionally biased region" description="Acidic residues" evidence="1">
    <location>
        <begin position="256"/>
        <end position="265"/>
    </location>
</feature>
<reference evidence="2" key="2">
    <citation type="journal article" date="2022" name="Hortic Res">
        <title>The genome of Dioscorea zingiberensis sheds light on the biosynthesis, origin and evolution of the medicinally important diosgenin saponins.</title>
        <authorList>
            <person name="Li Y."/>
            <person name="Tan C."/>
            <person name="Li Z."/>
            <person name="Guo J."/>
            <person name="Li S."/>
            <person name="Chen X."/>
            <person name="Wang C."/>
            <person name="Dai X."/>
            <person name="Yang H."/>
            <person name="Song W."/>
            <person name="Hou L."/>
            <person name="Xu J."/>
            <person name="Tong Z."/>
            <person name="Xu A."/>
            <person name="Yuan X."/>
            <person name="Wang W."/>
            <person name="Yang Q."/>
            <person name="Chen L."/>
            <person name="Sun Z."/>
            <person name="Wang K."/>
            <person name="Pan B."/>
            <person name="Chen J."/>
            <person name="Bao Y."/>
            <person name="Liu F."/>
            <person name="Qi X."/>
            <person name="Gang D.R."/>
            <person name="Wen J."/>
            <person name="Li J."/>
        </authorList>
    </citation>
    <scope>NUCLEOTIDE SEQUENCE</scope>
    <source>
        <strain evidence="2">Dzin_1.0</strain>
    </source>
</reference>
<proteinExistence type="predicted"/>